<dbReference type="EMBL" id="JAMGBD010000001">
    <property type="protein sequence ID" value="MCL6683805.1"/>
    <property type="molecule type" value="Genomic_DNA"/>
</dbReference>
<feature type="domain" description="Tetrapyrrole biosynthesis uroporphyrinogen III synthase" evidence="1">
    <location>
        <begin position="17"/>
        <end position="203"/>
    </location>
</feature>
<dbReference type="Proteomes" id="UP001165363">
    <property type="component" value="Unassembled WGS sequence"/>
</dbReference>
<dbReference type="CDD" id="cd06578">
    <property type="entry name" value="HemD"/>
    <property type="match status" value="1"/>
</dbReference>
<dbReference type="InterPro" id="IPR003754">
    <property type="entry name" value="4pyrrol_synth_uPrphyn_synth"/>
</dbReference>
<protein>
    <submittedName>
        <fullName evidence="2">Uroporphyrinogen-III synthase</fullName>
    </submittedName>
</protein>
<dbReference type="Gene3D" id="3.40.50.10090">
    <property type="match status" value="1"/>
</dbReference>
<organism evidence="2 3">
    <name type="scientific">Sphingomonas alba</name>
    <dbReference type="NCBI Taxonomy" id="2908208"/>
    <lineage>
        <taxon>Bacteria</taxon>
        <taxon>Pseudomonadati</taxon>
        <taxon>Pseudomonadota</taxon>
        <taxon>Alphaproteobacteria</taxon>
        <taxon>Sphingomonadales</taxon>
        <taxon>Sphingomonadaceae</taxon>
        <taxon>Sphingomonas</taxon>
    </lineage>
</organism>
<sequence length="215" mass="22425">MKPLVILRPEPGGSRSVARAQALGLEAIHIPLFAVVPIEWQAPHPGDFDAIILTSANTVRHGGEELLKLKSLPVHAVGEATAAIARAAGFIVVSVGEGGSRAMNLPQGQRLLHLTGRDHQTFPGATSIAVYEARTVDEPEGIAELKHCVVAVHSPRAGVRLAELVEDRNKISIAAISQAAADACGPGWQSVHIAAEPNDIALLALAASLCEGHDA</sequence>
<gene>
    <name evidence="2" type="ORF">LZ536_07810</name>
</gene>
<evidence type="ECO:0000259" key="1">
    <source>
        <dbReference type="Pfam" id="PF02602"/>
    </source>
</evidence>
<dbReference type="InterPro" id="IPR036108">
    <property type="entry name" value="4pyrrol_syn_uPrphyn_synt_sf"/>
</dbReference>
<evidence type="ECO:0000313" key="3">
    <source>
        <dbReference type="Proteomes" id="UP001165363"/>
    </source>
</evidence>
<accession>A0ABT0RMQ0</accession>
<reference evidence="2" key="1">
    <citation type="submission" date="2022-05" db="EMBL/GenBank/DDBJ databases">
        <authorList>
            <person name="Jo J.-H."/>
            <person name="Im W.-T."/>
        </authorList>
    </citation>
    <scope>NUCLEOTIDE SEQUENCE</scope>
    <source>
        <strain evidence="2">SE158</strain>
    </source>
</reference>
<name>A0ABT0RMQ0_9SPHN</name>
<dbReference type="SUPFAM" id="SSF69618">
    <property type="entry name" value="HemD-like"/>
    <property type="match status" value="1"/>
</dbReference>
<evidence type="ECO:0000313" key="2">
    <source>
        <dbReference type="EMBL" id="MCL6683805.1"/>
    </source>
</evidence>
<dbReference type="Pfam" id="PF02602">
    <property type="entry name" value="HEM4"/>
    <property type="match status" value="1"/>
</dbReference>
<dbReference type="RefSeq" id="WP_249847846.1">
    <property type="nucleotide sequence ID" value="NZ_JAMGBD010000001.1"/>
</dbReference>
<comment type="caution">
    <text evidence="2">The sequence shown here is derived from an EMBL/GenBank/DDBJ whole genome shotgun (WGS) entry which is preliminary data.</text>
</comment>
<keyword evidence="3" id="KW-1185">Reference proteome</keyword>
<proteinExistence type="predicted"/>